<organism evidence="2 3">
    <name type="scientific">Trachymyrmex cornetzi</name>
    <dbReference type="NCBI Taxonomy" id="471704"/>
    <lineage>
        <taxon>Eukaryota</taxon>
        <taxon>Metazoa</taxon>
        <taxon>Ecdysozoa</taxon>
        <taxon>Arthropoda</taxon>
        <taxon>Hexapoda</taxon>
        <taxon>Insecta</taxon>
        <taxon>Pterygota</taxon>
        <taxon>Neoptera</taxon>
        <taxon>Endopterygota</taxon>
        <taxon>Hymenoptera</taxon>
        <taxon>Apocrita</taxon>
        <taxon>Aculeata</taxon>
        <taxon>Formicoidea</taxon>
        <taxon>Formicidae</taxon>
        <taxon>Myrmicinae</taxon>
        <taxon>Trachymyrmex</taxon>
    </lineage>
</organism>
<dbReference type="Proteomes" id="UP000078492">
    <property type="component" value="Unassembled WGS sequence"/>
</dbReference>
<keyword evidence="3" id="KW-1185">Reference proteome</keyword>
<gene>
    <name evidence="2" type="ORF">ALC57_07081</name>
</gene>
<dbReference type="EMBL" id="KQ979592">
    <property type="protein sequence ID" value="KYN20592.1"/>
    <property type="molecule type" value="Genomic_DNA"/>
</dbReference>
<reference evidence="2 3" key="1">
    <citation type="submission" date="2015-09" db="EMBL/GenBank/DDBJ databases">
        <title>Trachymyrmex cornetzi WGS genome.</title>
        <authorList>
            <person name="Nygaard S."/>
            <person name="Hu H."/>
            <person name="Boomsma J."/>
            <person name="Zhang G."/>
        </authorList>
    </citation>
    <scope>NUCLEOTIDE SEQUENCE [LARGE SCALE GENOMIC DNA]</scope>
    <source>
        <strain evidence="2">Tcor2-1</strain>
        <tissue evidence="2">Whole body</tissue>
    </source>
</reference>
<dbReference type="AlphaFoldDB" id="A0A195E6U6"/>
<name>A0A195E6U6_9HYME</name>
<evidence type="ECO:0000313" key="2">
    <source>
        <dbReference type="EMBL" id="KYN20592.1"/>
    </source>
</evidence>
<evidence type="ECO:0000313" key="3">
    <source>
        <dbReference type="Proteomes" id="UP000078492"/>
    </source>
</evidence>
<protein>
    <submittedName>
        <fullName evidence="2">Uncharacterized protein</fullName>
    </submittedName>
</protein>
<feature type="compositionally biased region" description="Acidic residues" evidence="1">
    <location>
        <begin position="190"/>
        <end position="203"/>
    </location>
</feature>
<feature type="region of interest" description="Disordered" evidence="1">
    <location>
        <begin position="184"/>
        <end position="203"/>
    </location>
</feature>
<dbReference type="STRING" id="471704.A0A195E6U6"/>
<evidence type="ECO:0000256" key="1">
    <source>
        <dbReference type="SAM" id="MobiDB-lite"/>
    </source>
</evidence>
<accession>A0A195E6U6</accession>
<sequence length="203" mass="23052">MHSAEIETAPATLETSERLVSRHYERSPGAQRLSREWFRVETLETSELMSRCYVLEAIPKVDEATFIGAGFTSSNPGLYRGTRYERDYSHCGPINILDDTADMFRVVNGDLGLSDINYACGLLPRLNPPYIKLGLSDRSFDARIVLTLCRLSSMRQMTPKISKKLSLEALELLFYPDESENPFDMHDSDFDFEDSNDLDSDCD</sequence>
<proteinExistence type="predicted"/>